<proteinExistence type="predicted"/>
<sequence>MRVLQNLAQIFRKHLDAFTKKLIIELLLKCPLADALKSTNKDVQSLVNMQNKLNNMGTTNLILHLVSSPQHEYHQALQLGIAILHGGNEKVQAQFHFRLLERKRAQEHQRTGANAVLFRNDKFGTGIDNELTEGSYRST</sequence>
<dbReference type="AlphaFoldDB" id="L8HJJ9"/>
<evidence type="ECO:0000313" key="1">
    <source>
        <dbReference type="EMBL" id="ELR25380.1"/>
    </source>
</evidence>
<organism evidence="1 2">
    <name type="scientific">Acanthamoeba castellanii (strain ATCC 30010 / Neff)</name>
    <dbReference type="NCBI Taxonomy" id="1257118"/>
    <lineage>
        <taxon>Eukaryota</taxon>
        <taxon>Amoebozoa</taxon>
        <taxon>Discosea</taxon>
        <taxon>Longamoebia</taxon>
        <taxon>Centramoebida</taxon>
        <taxon>Acanthamoebidae</taxon>
        <taxon>Acanthamoeba</taxon>
    </lineage>
</organism>
<dbReference type="RefSeq" id="XP_004368135.1">
    <property type="nucleotide sequence ID" value="XM_004368078.1"/>
</dbReference>
<gene>
    <name evidence="1" type="ORF">ACA1_292190</name>
</gene>
<evidence type="ECO:0000313" key="2">
    <source>
        <dbReference type="Proteomes" id="UP000011083"/>
    </source>
</evidence>
<accession>L8HJJ9</accession>
<dbReference type="KEGG" id="acan:ACA1_292190"/>
<dbReference type="EMBL" id="KB007805">
    <property type="protein sequence ID" value="ELR25380.1"/>
    <property type="molecule type" value="Genomic_DNA"/>
</dbReference>
<dbReference type="VEuPathDB" id="AmoebaDB:ACA1_292190"/>
<reference evidence="1 2" key="1">
    <citation type="journal article" date="2013" name="Genome Biol.">
        <title>Genome of Acanthamoeba castellanii highlights extensive lateral gene transfer and early evolution of tyrosine kinase signaling.</title>
        <authorList>
            <person name="Clarke M."/>
            <person name="Lohan A.J."/>
            <person name="Liu B."/>
            <person name="Lagkouvardos I."/>
            <person name="Roy S."/>
            <person name="Zafar N."/>
            <person name="Bertelli C."/>
            <person name="Schilde C."/>
            <person name="Kianianmomeni A."/>
            <person name="Burglin T.R."/>
            <person name="Frech C."/>
            <person name="Turcotte B."/>
            <person name="Kopec K.O."/>
            <person name="Synnott J.M."/>
            <person name="Choo C."/>
            <person name="Paponov I."/>
            <person name="Finkler A."/>
            <person name="Soon Heng Tan C."/>
            <person name="Hutchins A.P."/>
            <person name="Weinmeier T."/>
            <person name="Rattei T."/>
            <person name="Chu J.S."/>
            <person name="Gimenez G."/>
            <person name="Irimia M."/>
            <person name="Rigden D.J."/>
            <person name="Fitzpatrick D.A."/>
            <person name="Lorenzo-Morales J."/>
            <person name="Bateman A."/>
            <person name="Chiu C.H."/>
            <person name="Tang P."/>
            <person name="Hegemann P."/>
            <person name="Fromm H."/>
            <person name="Raoult D."/>
            <person name="Greub G."/>
            <person name="Miranda-Saavedra D."/>
            <person name="Chen N."/>
            <person name="Nash P."/>
            <person name="Ginger M.L."/>
            <person name="Horn M."/>
            <person name="Schaap P."/>
            <person name="Caler L."/>
            <person name="Loftus B."/>
        </authorList>
    </citation>
    <scope>NUCLEOTIDE SEQUENCE [LARGE SCALE GENOMIC DNA]</scope>
    <source>
        <strain evidence="1 2">Neff</strain>
    </source>
</reference>
<protein>
    <submittedName>
        <fullName evidence="1">Uncharacterized protein</fullName>
    </submittedName>
</protein>
<name>L8HJJ9_ACACF</name>
<keyword evidence="2" id="KW-1185">Reference proteome</keyword>
<dbReference type="GeneID" id="14926431"/>
<dbReference type="Proteomes" id="UP000011083">
    <property type="component" value="Unassembled WGS sequence"/>
</dbReference>